<dbReference type="HOGENOM" id="CLU_1947402_0_0_10"/>
<keyword evidence="2" id="KW-1003">Cell membrane</keyword>
<evidence type="ECO:0000259" key="7">
    <source>
        <dbReference type="Pfam" id="PF06271"/>
    </source>
</evidence>
<keyword evidence="5 6" id="KW-0472">Membrane</keyword>
<proteinExistence type="predicted"/>
<dbReference type="EMBL" id="CP003349">
    <property type="protein sequence ID" value="AFD07555.1"/>
    <property type="molecule type" value="Genomic_DNA"/>
</dbReference>
<reference evidence="8" key="1">
    <citation type="submission" date="2012-02" db="EMBL/GenBank/DDBJ databases">
        <title>The complete genome of Solitalea canadensis DSM 3403.</title>
        <authorList>
            <consortium name="US DOE Joint Genome Institute (JGI-PGF)"/>
            <person name="Lucas S."/>
            <person name="Copeland A."/>
            <person name="Lapidus A."/>
            <person name="Glavina del Rio T."/>
            <person name="Dalin E."/>
            <person name="Tice H."/>
            <person name="Bruce D."/>
            <person name="Goodwin L."/>
            <person name="Pitluck S."/>
            <person name="Peters L."/>
            <person name="Ovchinnikova G."/>
            <person name="Lu M."/>
            <person name="Kyrpides N."/>
            <person name="Mavromatis K."/>
            <person name="Ivanova N."/>
            <person name="Brettin T."/>
            <person name="Detter J.C."/>
            <person name="Han C."/>
            <person name="Larimer F."/>
            <person name="Land M."/>
            <person name="Hauser L."/>
            <person name="Markowitz V."/>
            <person name="Cheng J.-F."/>
            <person name="Hugenholtz P."/>
            <person name="Woyke T."/>
            <person name="Wu D."/>
            <person name="Spring S."/>
            <person name="Schroeder M."/>
            <person name="Kopitz M."/>
            <person name="Brambilla E."/>
            <person name="Klenk H.-P."/>
            <person name="Eisen J.A."/>
        </authorList>
    </citation>
    <scope>NUCLEOTIDE SEQUENCE</scope>
    <source>
        <strain evidence="8">DSM 3403</strain>
    </source>
</reference>
<dbReference type="Proteomes" id="UP000007590">
    <property type="component" value="Chromosome"/>
</dbReference>
<evidence type="ECO:0000256" key="4">
    <source>
        <dbReference type="ARBA" id="ARBA00022989"/>
    </source>
</evidence>
<dbReference type="PANTHER" id="PTHR36115">
    <property type="entry name" value="PROLINE-RICH ANTIGEN HOMOLOG-RELATED"/>
    <property type="match status" value="1"/>
</dbReference>
<dbReference type="STRING" id="929556.Solca_2520"/>
<dbReference type="Pfam" id="PF06271">
    <property type="entry name" value="RDD"/>
    <property type="match status" value="1"/>
</dbReference>
<dbReference type="InterPro" id="IPR051791">
    <property type="entry name" value="Pra-immunoreactive"/>
</dbReference>
<organism evidence="8 9">
    <name type="scientific">Solitalea canadensis (strain ATCC 29591 / DSM 3403 / JCM 21819 / LMG 8368 / NBRC 15130 / NCIMB 12057 / USAM 9D)</name>
    <name type="common">Flexibacter canadensis</name>
    <dbReference type="NCBI Taxonomy" id="929556"/>
    <lineage>
        <taxon>Bacteria</taxon>
        <taxon>Pseudomonadati</taxon>
        <taxon>Bacteroidota</taxon>
        <taxon>Sphingobacteriia</taxon>
        <taxon>Sphingobacteriales</taxon>
        <taxon>Sphingobacteriaceae</taxon>
        <taxon>Solitalea</taxon>
    </lineage>
</organism>
<evidence type="ECO:0000256" key="3">
    <source>
        <dbReference type="ARBA" id="ARBA00022692"/>
    </source>
</evidence>
<name>H8KUS1_SOLCM</name>
<evidence type="ECO:0000256" key="1">
    <source>
        <dbReference type="ARBA" id="ARBA00004651"/>
    </source>
</evidence>
<dbReference type="InterPro" id="IPR010432">
    <property type="entry name" value="RDD"/>
</dbReference>
<feature type="transmembrane region" description="Helical" evidence="6">
    <location>
        <begin position="12"/>
        <end position="33"/>
    </location>
</feature>
<feature type="domain" description="RDD" evidence="7">
    <location>
        <begin position="6"/>
        <end position="122"/>
    </location>
</feature>
<protein>
    <recommendedName>
        <fullName evidence="7">RDD domain-containing protein</fullName>
    </recommendedName>
</protein>
<dbReference type="OrthoDB" id="982116at2"/>
<keyword evidence="9" id="KW-1185">Reference proteome</keyword>
<evidence type="ECO:0000313" key="9">
    <source>
        <dbReference type="Proteomes" id="UP000007590"/>
    </source>
</evidence>
<dbReference type="GO" id="GO:0005886">
    <property type="term" value="C:plasma membrane"/>
    <property type="evidence" value="ECO:0007669"/>
    <property type="project" value="UniProtKB-SubCell"/>
</dbReference>
<keyword evidence="3 6" id="KW-0812">Transmembrane</keyword>
<evidence type="ECO:0000256" key="6">
    <source>
        <dbReference type="SAM" id="Phobius"/>
    </source>
</evidence>
<dbReference type="AlphaFoldDB" id="H8KUS1"/>
<dbReference type="RefSeq" id="WP_014680782.1">
    <property type="nucleotide sequence ID" value="NC_017770.1"/>
</dbReference>
<comment type="subcellular location">
    <subcellularLocation>
        <location evidence="1">Cell membrane</location>
        <topology evidence="1">Multi-pass membrane protein</topology>
    </subcellularLocation>
</comment>
<evidence type="ECO:0000313" key="8">
    <source>
        <dbReference type="EMBL" id="AFD07555.1"/>
    </source>
</evidence>
<accession>H8KUS1</accession>
<dbReference type="KEGG" id="scn:Solca_2520"/>
<gene>
    <name evidence="8" type="ordered locus">Solca_2520</name>
</gene>
<sequence length="129" mass="14858">MTDKYPRLIDRFQSTFVDAIFVVIVMICMFSLLEQFEDTPGWIRGTLFIILIIGYEPICVANGCTLGNYVKKIRVRQHADNTQKISFVKAILRQIIKLSLGWLSFITVFSNNERRAIHDELSGSVMIRV</sequence>
<keyword evidence="4 6" id="KW-1133">Transmembrane helix</keyword>
<feature type="transmembrane region" description="Helical" evidence="6">
    <location>
        <begin position="45"/>
        <end position="70"/>
    </location>
</feature>
<dbReference type="eggNOG" id="COG1714">
    <property type="taxonomic scope" value="Bacteria"/>
</dbReference>
<evidence type="ECO:0000256" key="5">
    <source>
        <dbReference type="ARBA" id="ARBA00023136"/>
    </source>
</evidence>
<evidence type="ECO:0000256" key="2">
    <source>
        <dbReference type="ARBA" id="ARBA00022475"/>
    </source>
</evidence>